<dbReference type="Gene3D" id="1.20.1440.130">
    <property type="entry name" value="VKOR domain"/>
    <property type="match status" value="1"/>
</dbReference>
<evidence type="ECO:0000256" key="7">
    <source>
        <dbReference type="ARBA" id="ARBA00023136"/>
    </source>
</evidence>
<evidence type="ECO:0000256" key="2">
    <source>
        <dbReference type="ARBA" id="ARBA00006214"/>
    </source>
</evidence>
<feature type="transmembrane region" description="Helical" evidence="10">
    <location>
        <begin position="89"/>
        <end position="109"/>
    </location>
</feature>
<dbReference type="InterPro" id="IPR038354">
    <property type="entry name" value="VKOR_sf"/>
</dbReference>
<dbReference type="GO" id="GO:0016020">
    <property type="term" value="C:membrane"/>
    <property type="evidence" value="ECO:0007669"/>
    <property type="project" value="UniProtKB-SubCell"/>
</dbReference>
<evidence type="ECO:0000256" key="10">
    <source>
        <dbReference type="SAM" id="Phobius"/>
    </source>
</evidence>
<proteinExistence type="inferred from homology"/>
<gene>
    <name evidence="12" type="ORF">METZ01_LOCUS60052</name>
</gene>
<comment type="similarity">
    <text evidence="2">Belongs to the VKOR family.</text>
</comment>
<keyword evidence="4" id="KW-0874">Quinone</keyword>
<keyword evidence="7 10" id="KW-0472">Membrane</keyword>
<dbReference type="GO" id="GO:0016491">
    <property type="term" value="F:oxidoreductase activity"/>
    <property type="evidence" value="ECO:0007669"/>
    <property type="project" value="UniProtKB-KW"/>
</dbReference>
<evidence type="ECO:0000259" key="11">
    <source>
        <dbReference type="SMART" id="SM00756"/>
    </source>
</evidence>
<keyword evidence="5 10" id="KW-1133">Transmembrane helix</keyword>
<comment type="subcellular location">
    <subcellularLocation>
        <location evidence="1">Membrane</location>
        <topology evidence="1">Multi-pass membrane protein</topology>
    </subcellularLocation>
</comment>
<keyword evidence="8" id="KW-1015">Disulfide bond</keyword>
<dbReference type="EMBL" id="UINC01003537">
    <property type="protein sequence ID" value="SVA07198.1"/>
    <property type="molecule type" value="Genomic_DNA"/>
</dbReference>
<reference evidence="12" key="1">
    <citation type="submission" date="2018-05" db="EMBL/GenBank/DDBJ databases">
        <authorList>
            <person name="Lanie J.A."/>
            <person name="Ng W.-L."/>
            <person name="Kazmierczak K.M."/>
            <person name="Andrzejewski T.M."/>
            <person name="Davidsen T.M."/>
            <person name="Wayne K.J."/>
            <person name="Tettelin H."/>
            <person name="Glass J.I."/>
            <person name="Rusch D."/>
            <person name="Podicherti R."/>
            <person name="Tsui H.-C.T."/>
            <person name="Winkler M.E."/>
        </authorList>
    </citation>
    <scope>NUCLEOTIDE SEQUENCE</scope>
</reference>
<keyword evidence="9" id="KW-0676">Redox-active center</keyword>
<evidence type="ECO:0000256" key="8">
    <source>
        <dbReference type="ARBA" id="ARBA00023157"/>
    </source>
</evidence>
<dbReference type="GO" id="GO:0048038">
    <property type="term" value="F:quinone binding"/>
    <property type="evidence" value="ECO:0007669"/>
    <property type="project" value="UniProtKB-KW"/>
</dbReference>
<feature type="domain" description="Vitamin K epoxide reductase" evidence="11">
    <location>
        <begin position="9"/>
        <end position="144"/>
    </location>
</feature>
<evidence type="ECO:0000256" key="3">
    <source>
        <dbReference type="ARBA" id="ARBA00022692"/>
    </source>
</evidence>
<evidence type="ECO:0000256" key="5">
    <source>
        <dbReference type="ARBA" id="ARBA00022989"/>
    </source>
</evidence>
<evidence type="ECO:0000313" key="12">
    <source>
        <dbReference type="EMBL" id="SVA07198.1"/>
    </source>
</evidence>
<evidence type="ECO:0000256" key="9">
    <source>
        <dbReference type="ARBA" id="ARBA00023284"/>
    </source>
</evidence>
<accession>A0A381SV44</accession>
<evidence type="ECO:0000256" key="4">
    <source>
        <dbReference type="ARBA" id="ARBA00022719"/>
    </source>
</evidence>
<evidence type="ECO:0000256" key="6">
    <source>
        <dbReference type="ARBA" id="ARBA00023002"/>
    </source>
</evidence>
<feature type="transmembrane region" description="Helical" evidence="10">
    <location>
        <begin position="115"/>
        <end position="142"/>
    </location>
</feature>
<dbReference type="PANTHER" id="PTHR34573:SF1">
    <property type="entry name" value="VITAMIN K EPOXIDE REDUCTASE DOMAIN-CONTAINING PROTEIN"/>
    <property type="match status" value="1"/>
</dbReference>
<feature type="transmembrane region" description="Helical" evidence="10">
    <location>
        <begin position="12"/>
        <end position="30"/>
    </location>
</feature>
<dbReference type="InterPro" id="IPR012932">
    <property type="entry name" value="VKOR"/>
</dbReference>
<dbReference type="InterPro" id="IPR044698">
    <property type="entry name" value="VKOR/LTO1"/>
</dbReference>
<name>A0A381SV44_9ZZZZ</name>
<dbReference type="PANTHER" id="PTHR34573">
    <property type="entry name" value="VKC DOMAIN-CONTAINING PROTEIN"/>
    <property type="match status" value="1"/>
</dbReference>
<dbReference type="SMART" id="SM00756">
    <property type="entry name" value="VKc"/>
    <property type="match status" value="1"/>
</dbReference>
<protein>
    <recommendedName>
        <fullName evidence="11">Vitamin K epoxide reductase domain-containing protein</fullName>
    </recommendedName>
</protein>
<dbReference type="AlphaFoldDB" id="A0A381SV44"/>
<keyword evidence="3 10" id="KW-0812">Transmembrane</keyword>
<dbReference type="CDD" id="cd12916">
    <property type="entry name" value="VKOR_1"/>
    <property type="match status" value="1"/>
</dbReference>
<sequence length="160" mass="17004">MSQTSSRRASRLWLFIAGLGLAGLAITTYLTTNAILHSEVACSIDGCNTVLNSKWSKIFGFPASAYGMVTYSLIMLGALHAFQSPTDNLYGRIVASTSSGIGLVGSIYLTIIEIFVINAICPYCITSATLVAVSTIAAVVVARREGTVWSMTSKAVKARR</sequence>
<organism evidence="12">
    <name type="scientific">marine metagenome</name>
    <dbReference type="NCBI Taxonomy" id="408172"/>
    <lineage>
        <taxon>unclassified sequences</taxon>
        <taxon>metagenomes</taxon>
        <taxon>ecological metagenomes</taxon>
    </lineage>
</organism>
<feature type="transmembrane region" description="Helical" evidence="10">
    <location>
        <begin position="63"/>
        <end position="82"/>
    </location>
</feature>
<dbReference type="Pfam" id="PF07884">
    <property type="entry name" value="VKOR"/>
    <property type="match status" value="1"/>
</dbReference>
<keyword evidence="6" id="KW-0560">Oxidoreductase</keyword>
<evidence type="ECO:0000256" key="1">
    <source>
        <dbReference type="ARBA" id="ARBA00004141"/>
    </source>
</evidence>